<organism evidence="1 2">
    <name type="scientific">Candidozyma auris</name>
    <name type="common">Yeast</name>
    <name type="synonym">Candida auris</name>
    <dbReference type="NCBI Taxonomy" id="498019"/>
    <lineage>
        <taxon>Eukaryota</taxon>
        <taxon>Fungi</taxon>
        <taxon>Dikarya</taxon>
        <taxon>Ascomycota</taxon>
        <taxon>Saccharomycotina</taxon>
        <taxon>Pichiomycetes</taxon>
        <taxon>Metschnikowiaceae</taxon>
        <taxon>Candidozyma</taxon>
    </lineage>
</organism>
<gene>
    <name evidence="1" type="ORF">QG37_06465</name>
</gene>
<comment type="caution">
    <text evidence="1">The sequence shown here is derived from an EMBL/GenBank/DDBJ whole genome shotgun (WGS) entry which is preliminary data.</text>
</comment>
<dbReference type="EMBL" id="LGST01000043">
    <property type="protein sequence ID" value="KND97246.1"/>
    <property type="molecule type" value="Genomic_DNA"/>
</dbReference>
<dbReference type="Proteomes" id="UP000037122">
    <property type="component" value="Unassembled WGS sequence"/>
</dbReference>
<evidence type="ECO:0000313" key="1">
    <source>
        <dbReference type="EMBL" id="KND97246.1"/>
    </source>
</evidence>
<accession>A0A0L0NSV8</accession>
<proteinExistence type="predicted"/>
<dbReference type="AlphaFoldDB" id="A0A0L0NSV8"/>
<protein>
    <submittedName>
        <fullName evidence="1">Uncharacterized protein</fullName>
    </submittedName>
</protein>
<name>A0A0L0NSV8_CANAR</name>
<evidence type="ECO:0000313" key="2">
    <source>
        <dbReference type="Proteomes" id="UP000037122"/>
    </source>
</evidence>
<reference evidence="2" key="1">
    <citation type="journal article" date="2015" name="BMC Genomics">
        <title>Draft genome of a commonly misdiagnosed multidrug resistant pathogen Candida auris.</title>
        <authorList>
            <person name="Chatterjee S."/>
            <person name="Alampalli S.V."/>
            <person name="Nageshan R.K."/>
            <person name="Chettiar S.T."/>
            <person name="Joshi S."/>
            <person name="Tatu U.S."/>
        </authorList>
    </citation>
    <scope>NUCLEOTIDE SEQUENCE [LARGE SCALE GENOMIC DNA]</scope>
    <source>
        <strain evidence="2">6684</strain>
    </source>
</reference>
<sequence>MKAVTGKKQKKKKGGKACYVIPHAKLQQGLTHREAVRGAEGTETRWKAF</sequence>